<feature type="domain" description="VOC" evidence="4">
    <location>
        <begin position="1"/>
        <end position="117"/>
    </location>
</feature>
<dbReference type="EMBL" id="JACJVQ010000004">
    <property type="protein sequence ID" value="MBB6633365.1"/>
    <property type="molecule type" value="Genomic_DNA"/>
</dbReference>
<keyword evidence="3" id="KW-0046">Antibiotic resistance</keyword>
<evidence type="ECO:0000313" key="6">
    <source>
        <dbReference type="Proteomes" id="UP000535838"/>
    </source>
</evidence>
<dbReference type="Proteomes" id="UP000535838">
    <property type="component" value="Unassembled WGS sequence"/>
</dbReference>
<evidence type="ECO:0000256" key="1">
    <source>
        <dbReference type="ARBA" id="ARBA00011051"/>
    </source>
</evidence>
<evidence type="ECO:0000256" key="2">
    <source>
        <dbReference type="ARBA" id="ARBA00021572"/>
    </source>
</evidence>
<dbReference type="InterPro" id="IPR029068">
    <property type="entry name" value="Glyas_Bleomycin-R_OHBP_Dase"/>
</dbReference>
<comment type="caution">
    <text evidence="5">The sequence shown here is derived from an EMBL/GenBank/DDBJ whole genome shotgun (WGS) entry which is preliminary data.</text>
</comment>
<proteinExistence type="inferred from homology"/>
<keyword evidence="6" id="KW-1185">Reference proteome</keyword>
<evidence type="ECO:0000313" key="5">
    <source>
        <dbReference type="EMBL" id="MBB6633365.1"/>
    </source>
</evidence>
<protein>
    <recommendedName>
        <fullName evidence="2">Bleomycin resistance protein</fullName>
    </recommendedName>
</protein>
<dbReference type="Gene3D" id="3.10.180.10">
    <property type="entry name" value="2,3-Dihydroxybiphenyl 1,2-Dioxygenase, domain 1"/>
    <property type="match status" value="1"/>
</dbReference>
<dbReference type="GO" id="GO:0046677">
    <property type="term" value="P:response to antibiotic"/>
    <property type="evidence" value="ECO:0007669"/>
    <property type="project" value="UniProtKB-KW"/>
</dbReference>
<dbReference type="PROSITE" id="PS51819">
    <property type="entry name" value="VOC"/>
    <property type="match status" value="1"/>
</dbReference>
<organism evidence="5 6">
    <name type="scientific">Cohnella thailandensis</name>
    <dbReference type="NCBI Taxonomy" id="557557"/>
    <lineage>
        <taxon>Bacteria</taxon>
        <taxon>Bacillati</taxon>
        <taxon>Bacillota</taxon>
        <taxon>Bacilli</taxon>
        <taxon>Bacillales</taxon>
        <taxon>Paenibacillaceae</taxon>
        <taxon>Cohnella</taxon>
    </lineage>
</organism>
<sequence length="126" mass="14708">MQKVIPALRITDYARSKAFYVEGMGFQIDWEHRFEPHFPVFVQITKDEMTLYLTEHTGDCQVGGLIHFFVSNVDSWYDELKSKKDIRIIEPPNEELEGLRMMKIVDPDGNQLRICTLVEELDETIG</sequence>
<dbReference type="RefSeq" id="WP_185118607.1">
    <property type="nucleotide sequence ID" value="NZ_JACJVQ010000004.1"/>
</dbReference>
<dbReference type="InterPro" id="IPR000335">
    <property type="entry name" value="Bleomycin-R"/>
</dbReference>
<dbReference type="Pfam" id="PF19581">
    <property type="entry name" value="Glyoxalase_7"/>
    <property type="match status" value="1"/>
</dbReference>
<evidence type="ECO:0000259" key="4">
    <source>
        <dbReference type="PROSITE" id="PS51819"/>
    </source>
</evidence>
<accession>A0A841STK5</accession>
<dbReference type="AlphaFoldDB" id="A0A841STK5"/>
<evidence type="ECO:0000256" key="3">
    <source>
        <dbReference type="ARBA" id="ARBA00023251"/>
    </source>
</evidence>
<dbReference type="InterPro" id="IPR037523">
    <property type="entry name" value="VOC_core"/>
</dbReference>
<name>A0A841STK5_9BACL</name>
<gene>
    <name evidence="5" type="ORF">H7B67_04520</name>
</gene>
<comment type="similarity">
    <text evidence="1">Belongs to the bleomycin resistance protein family.</text>
</comment>
<dbReference type="SUPFAM" id="SSF54593">
    <property type="entry name" value="Glyoxalase/Bleomycin resistance protein/Dihydroxybiphenyl dioxygenase"/>
    <property type="match status" value="1"/>
</dbReference>
<reference evidence="5 6" key="1">
    <citation type="submission" date="2020-08" db="EMBL/GenBank/DDBJ databases">
        <title>Cohnella phylogeny.</title>
        <authorList>
            <person name="Dunlap C."/>
        </authorList>
    </citation>
    <scope>NUCLEOTIDE SEQUENCE [LARGE SCALE GENOMIC DNA]</scope>
    <source>
        <strain evidence="5 6">DSM 25241</strain>
    </source>
</reference>